<organism evidence="3 4">
    <name type="scientific">Dryococelus australis</name>
    <dbReference type="NCBI Taxonomy" id="614101"/>
    <lineage>
        <taxon>Eukaryota</taxon>
        <taxon>Metazoa</taxon>
        <taxon>Ecdysozoa</taxon>
        <taxon>Arthropoda</taxon>
        <taxon>Hexapoda</taxon>
        <taxon>Insecta</taxon>
        <taxon>Pterygota</taxon>
        <taxon>Neoptera</taxon>
        <taxon>Polyneoptera</taxon>
        <taxon>Phasmatodea</taxon>
        <taxon>Verophasmatodea</taxon>
        <taxon>Anareolatae</taxon>
        <taxon>Phasmatidae</taxon>
        <taxon>Eurycanthinae</taxon>
        <taxon>Dryococelus</taxon>
    </lineage>
</organism>
<feature type="transmembrane region" description="Helical" evidence="2">
    <location>
        <begin position="95"/>
        <end position="114"/>
    </location>
</feature>
<evidence type="ECO:0000256" key="1">
    <source>
        <dbReference type="SAM" id="MobiDB-lite"/>
    </source>
</evidence>
<keyword evidence="2" id="KW-1133">Transmembrane helix</keyword>
<dbReference type="EMBL" id="JARBHB010000005">
    <property type="protein sequence ID" value="KAJ8882811.1"/>
    <property type="molecule type" value="Genomic_DNA"/>
</dbReference>
<feature type="region of interest" description="Disordered" evidence="1">
    <location>
        <begin position="25"/>
        <end position="44"/>
    </location>
</feature>
<reference evidence="3 4" key="1">
    <citation type="submission" date="2023-02" db="EMBL/GenBank/DDBJ databases">
        <title>LHISI_Scaffold_Assembly.</title>
        <authorList>
            <person name="Stuart O.P."/>
            <person name="Cleave R."/>
            <person name="Magrath M.J.L."/>
            <person name="Mikheyev A.S."/>
        </authorList>
    </citation>
    <scope>NUCLEOTIDE SEQUENCE [LARGE SCALE GENOMIC DNA]</scope>
    <source>
        <strain evidence="3">Daus_M_001</strain>
        <tissue evidence="3">Leg muscle</tissue>
    </source>
</reference>
<keyword evidence="2" id="KW-0812">Transmembrane</keyword>
<feature type="region of interest" description="Disordered" evidence="1">
    <location>
        <begin position="164"/>
        <end position="188"/>
    </location>
</feature>
<evidence type="ECO:0000313" key="3">
    <source>
        <dbReference type="EMBL" id="KAJ8882811.1"/>
    </source>
</evidence>
<evidence type="ECO:0008006" key="5">
    <source>
        <dbReference type="Google" id="ProtNLM"/>
    </source>
</evidence>
<sequence length="759" mass="84212">MGVDRRQRNHVVLDAVVSTSSDCAQSGLGETSKSGNEYEKKCSRRMPSSKAETLRIPISDCFFRQSLYHKLELHLKLNENGGTTEYSGKEDWSNASLVVFFVVVVLFQIWRLRLLKCDGLPSRKFTRAESLGNFASLRDRRRATRETSVGGSDQREYNLRTASLGVSGMVPHGNPASKDKKRGGDTSDTKTHALCLIAPTRKTRVAVYQSMWDKVGELPNLSKKDQRTTVQFSRTEECRSEEIRQRMVALYEGNCMSKRTAIWLFANVSDESQENTAYFARSVQARFFTARLSTFQGLIKGTLHRNRTQPKFPSGVGRGVFWVNGLLVLAVWVERRVPAEVWVSSLVRCGVAWRHLLEGNEVGHAVGPWACTLVEDPLLDVFHAMLSWRTERGTSDMVTPAIGAGPAVSWLKRAILGGKFPSAGRHVTVHELRLDRKCCLIPGAGTQPVYERMANSFHQVHVANAAAAAWVDGAGSSYQPKNSSSVCNSTLRYGQLDVGYYNSTKAVVFQRRSSLMQHVFFPVKYDSRGGSIRELVRNRRKHRYLLVSRGSGGLVARLPTFHLGEPGCISAGVAPGFSHVGIVPDDAAGRRISSGSSVSLSLSPQPLYFPTLLLTHLASPSSALKTSIIFWAFGVRVTRVKVNGQRSWVSVQRYDGNTARLARRSDEALGGVLVSPVLLTRILTLDAGFTRESVPLLTEHNIKVAPNSFASILEPLPRHPLRRQRSRRLLFPTLNSEDFSVGQDGSEVDMEKQLNARAR</sequence>
<dbReference type="Proteomes" id="UP001159363">
    <property type="component" value="Chromosome 4"/>
</dbReference>
<gene>
    <name evidence="3" type="ORF">PR048_014625</name>
</gene>
<keyword evidence="2" id="KW-0472">Membrane</keyword>
<comment type="caution">
    <text evidence="3">The sequence shown here is derived from an EMBL/GenBank/DDBJ whole genome shotgun (WGS) entry which is preliminary data.</text>
</comment>
<evidence type="ECO:0000256" key="2">
    <source>
        <dbReference type="SAM" id="Phobius"/>
    </source>
</evidence>
<proteinExistence type="predicted"/>
<protein>
    <recommendedName>
        <fullName evidence="5">Transmembrane protein</fullName>
    </recommendedName>
</protein>
<keyword evidence="4" id="KW-1185">Reference proteome</keyword>
<feature type="compositionally biased region" description="Polar residues" evidence="1">
    <location>
        <begin position="25"/>
        <end position="35"/>
    </location>
</feature>
<name>A0ABQ9HEQ7_9NEOP</name>
<evidence type="ECO:0000313" key="4">
    <source>
        <dbReference type="Proteomes" id="UP001159363"/>
    </source>
</evidence>
<accession>A0ABQ9HEQ7</accession>